<dbReference type="RefSeq" id="WP_341420111.1">
    <property type="nucleotide sequence ID" value="NZ_JBBPCC010000039.1"/>
</dbReference>
<evidence type="ECO:0000313" key="2">
    <source>
        <dbReference type="Proteomes" id="UP001469365"/>
    </source>
</evidence>
<dbReference type="Proteomes" id="UP001469365">
    <property type="component" value="Unassembled WGS sequence"/>
</dbReference>
<sequence>MNLALRRIKEQIDGMQATLYNRATEVDYIAQKVDLLMKPEHKLAEDYDNLVQILSRARELMAKTS</sequence>
<dbReference type="EMBL" id="JBBPCC010000039">
    <property type="protein sequence ID" value="MEK8132982.1"/>
    <property type="molecule type" value="Genomic_DNA"/>
</dbReference>
<evidence type="ECO:0000313" key="1">
    <source>
        <dbReference type="EMBL" id="MEK8132982.1"/>
    </source>
</evidence>
<protein>
    <submittedName>
        <fullName evidence="1">Uncharacterized protein</fullName>
    </submittedName>
</protein>
<proteinExistence type="predicted"/>
<reference evidence="1 2" key="1">
    <citation type="submission" date="2024-04" db="EMBL/GenBank/DDBJ databases">
        <title>draft genome sequnece of Paenibacillus filicis.</title>
        <authorList>
            <person name="Kim D.-U."/>
        </authorList>
    </citation>
    <scope>NUCLEOTIDE SEQUENCE [LARGE SCALE GENOMIC DNA]</scope>
    <source>
        <strain evidence="1 2">KACC14197</strain>
    </source>
</reference>
<organism evidence="1 2">
    <name type="scientific">Paenibacillus filicis</name>
    <dbReference type="NCBI Taxonomy" id="669464"/>
    <lineage>
        <taxon>Bacteria</taxon>
        <taxon>Bacillati</taxon>
        <taxon>Bacillota</taxon>
        <taxon>Bacilli</taxon>
        <taxon>Bacillales</taxon>
        <taxon>Paenibacillaceae</taxon>
        <taxon>Paenibacillus</taxon>
    </lineage>
</organism>
<name>A0ABU9DVR2_9BACL</name>
<gene>
    <name evidence="1" type="ORF">WMW72_34395</name>
</gene>
<comment type="caution">
    <text evidence="1">The sequence shown here is derived from an EMBL/GenBank/DDBJ whole genome shotgun (WGS) entry which is preliminary data.</text>
</comment>
<keyword evidence="2" id="KW-1185">Reference proteome</keyword>
<accession>A0ABU9DVR2</accession>